<name>A0A8T8KAW1_9EURY</name>
<gene>
    <name evidence="3" type="ORF">HYG87_09425</name>
</gene>
<evidence type="ECO:0000256" key="1">
    <source>
        <dbReference type="SAM" id="Phobius"/>
    </source>
</evidence>
<dbReference type="InterPro" id="IPR050922">
    <property type="entry name" value="LytR/CpsA/Psr_CW_biosynth"/>
</dbReference>
<dbReference type="PANTHER" id="PTHR33392:SF6">
    <property type="entry name" value="POLYISOPRENYL-TEICHOIC ACID--PEPTIDOGLYCAN TEICHOIC ACID TRANSFERASE TAGU"/>
    <property type="match status" value="1"/>
</dbReference>
<dbReference type="InterPro" id="IPR004474">
    <property type="entry name" value="LytR_CpsA_psr"/>
</dbReference>
<keyword evidence="1" id="KW-0472">Membrane</keyword>
<keyword evidence="1" id="KW-1133">Transmembrane helix</keyword>
<evidence type="ECO:0000313" key="3">
    <source>
        <dbReference type="EMBL" id="QUH23960.1"/>
    </source>
</evidence>
<accession>A0A8T8KAW1</accession>
<dbReference type="Pfam" id="PF03816">
    <property type="entry name" value="LytR_cpsA_psr"/>
    <property type="match status" value="1"/>
</dbReference>
<feature type="transmembrane region" description="Helical" evidence="1">
    <location>
        <begin position="7"/>
        <end position="27"/>
    </location>
</feature>
<dbReference type="OrthoDB" id="68521at2157"/>
<dbReference type="RefSeq" id="WP_211532917.1">
    <property type="nucleotide sequence ID" value="NZ_CP058560.1"/>
</dbReference>
<proteinExistence type="predicted"/>
<dbReference type="KEGG" id="meme:HYG87_09425"/>
<dbReference type="PANTHER" id="PTHR33392">
    <property type="entry name" value="POLYISOPRENYL-TEICHOIC ACID--PEPTIDOGLYCAN TEICHOIC ACID TRANSFERASE TAGU"/>
    <property type="match status" value="1"/>
</dbReference>
<feature type="domain" description="Cell envelope-related transcriptional attenuator" evidence="2">
    <location>
        <begin position="53"/>
        <end position="195"/>
    </location>
</feature>
<organism evidence="3 4">
    <name type="scientific">Methanobacterium alkalithermotolerans</name>
    <dbReference type="NCBI Taxonomy" id="2731220"/>
    <lineage>
        <taxon>Archaea</taxon>
        <taxon>Methanobacteriati</taxon>
        <taxon>Methanobacteriota</taxon>
        <taxon>Methanomada group</taxon>
        <taxon>Methanobacteria</taxon>
        <taxon>Methanobacteriales</taxon>
        <taxon>Methanobacteriaceae</taxon>
        <taxon>Methanobacterium</taxon>
    </lineage>
</organism>
<dbReference type="Proteomes" id="UP000681041">
    <property type="component" value="Chromosome"/>
</dbReference>
<dbReference type="NCBIfam" id="TIGR00350">
    <property type="entry name" value="lytR_cpsA_psr"/>
    <property type="match status" value="1"/>
</dbReference>
<dbReference type="GeneID" id="64820984"/>
<dbReference type="EMBL" id="CP058560">
    <property type="protein sequence ID" value="QUH23960.1"/>
    <property type="molecule type" value="Genomic_DNA"/>
</dbReference>
<evidence type="ECO:0000313" key="4">
    <source>
        <dbReference type="Proteomes" id="UP000681041"/>
    </source>
</evidence>
<reference evidence="3" key="1">
    <citation type="submission" date="2020-07" db="EMBL/GenBank/DDBJ databases">
        <title>Methanobacterium. sp. MethCan genome.</title>
        <authorList>
            <person name="Postec A."/>
            <person name="Quemeneur M."/>
        </authorList>
    </citation>
    <scope>NUCLEOTIDE SEQUENCE</scope>
    <source>
        <strain evidence="3">MethCAN</strain>
    </source>
</reference>
<evidence type="ECO:0000259" key="2">
    <source>
        <dbReference type="Pfam" id="PF03816"/>
    </source>
</evidence>
<keyword evidence="4" id="KW-1185">Reference proteome</keyword>
<dbReference type="AlphaFoldDB" id="A0A8T8KAW1"/>
<sequence>MKNWQKLLGILSLIIIIGVALSFLVFINESESSERINILLLGSDDRTGQMRGNTDSMSVLSIDKNTTEVSLLSIPRDTRVDIPGRGVDKINSAYPYGDIDTTIETVENFLDIRIDYYILVDFKEFKEMVDTLGGITLDVEPHVASAVPELHGKSGISRLNGEEALAYLRFRFDEDADPGRVRRHQKAIQSIIQETLNPSNISNAPAILNQLRKNVRTNIPPLEATLIDTLIQGYDIENSKTAVITGEWVTINGIVYLIPDMDKTEEMVVELGLRK</sequence>
<protein>
    <submittedName>
        <fullName evidence="3">LCP family protein</fullName>
    </submittedName>
</protein>
<keyword evidence="1" id="KW-0812">Transmembrane</keyword>
<dbReference type="Gene3D" id="3.40.630.190">
    <property type="entry name" value="LCP protein"/>
    <property type="match status" value="1"/>
</dbReference>